<dbReference type="VEuPathDB" id="FungiDB:BO78DRAFT_442008"/>
<dbReference type="EMBL" id="KZ826336">
    <property type="protein sequence ID" value="PYI08160.1"/>
    <property type="molecule type" value="Genomic_DNA"/>
</dbReference>
<accession>A0A319EF43</accession>
<reference evidence="1 2" key="1">
    <citation type="submission" date="2018-02" db="EMBL/GenBank/DDBJ databases">
        <title>The genomes of Aspergillus section Nigri reveals drivers in fungal speciation.</title>
        <authorList>
            <consortium name="DOE Joint Genome Institute"/>
            <person name="Vesth T.C."/>
            <person name="Nybo J."/>
            <person name="Theobald S."/>
            <person name="Brandl J."/>
            <person name="Frisvad J.C."/>
            <person name="Nielsen K.F."/>
            <person name="Lyhne E.K."/>
            <person name="Kogle M.E."/>
            <person name="Kuo A."/>
            <person name="Riley R."/>
            <person name="Clum A."/>
            <person name="Nolan M."/>
            <person name="Lipzen A."/>
            <person name="Salamov A."/>
            <person name="Henrissat B."/>
            <person name="Wiebenga A."/>
            <person name="De vries R.P."/>
            <person name="Grigoriev I.V."/>
            <person name="Mortensen U.H."/>
            <person name="Andersen M.R."/>
            <person name="Baker S.E."/>
        </authorList>
    </citation>
    <scope>NUCLEOTIDE SEQUENCE [LARGE SCALE GENOMIC DNA]</scope>
    <source>
        <strain evidence="1 2">CBS 121057</strain>
    </source>
</reference>
<gene>
    <name evidence="1" type="ORF">BO78DRAFT_442008</name>
</gene>
<evidence type="ECO:0008006" key="3">
    <source>
        <dbReference type="Google" id="ProtNLM"/>
    </source>
</evidence>
<protein>
    <recommendedName>
        <fullName evidence="3">F-box domain-containing protein</fullName>
    </recommendedName>
</protein>
<evidence type="ECO:0000313" key="2">
    <source>
        <dbReference type="Proteomes" id="UP000248423"/>
    </source>
</evidence>
<sequence>MNHLPTEILLFIGEYTVKHSHWRERCRTLHALVLCCQRFYNIFQSLLYHYLILGEFLTKEVRLVMHLWKHPELASQARKLKLCWPSDDDQCLRLGDYKDDEQSRVEFIDQALQEIFTSEEKETESKWREWLHNFREEAWVGVLLVRLAHLESIEFGHERSELITPPFPFMQEVHAHCVVHYSAIDQKIITPFFYFPNVRSITGSDIWATAEGEHVLDPCDIIQPSYSVRKITVYGIYHCHGMLDWLAVCRELEHLYIQAASHPDDEEILYPFDAMVFYQALLPFRQTLRTLDVTYNPLYNDRLIDNNGWNLEKDNIPFQSLREFSVLQDLIIRHAHLMLISCSSSRTLRLSLRKLSIRDIVEDFSIDLVSELQSLVTNRDALPHLVTLELGEKGIRDENAISKKSRYSLEFGT</sequence>
<dbReference type="Proteomes" id="UP000248423">
    <property type="component" value="Unassembled WGS sequence"/>
</dbReference>
<dbReference type="SUPFAM" id="SSF52047">
    <property type="entry name" value="RNI-like"/>
    <property type="match status" value="1"/>
</dbReference>
<proteinExistence type="predicted"/>
<keyword evidence="2" id="KW-1185">Reference proteome</keyword>
<organism evidence="1 2">
    <name type="scientific">Aspergillus sclerotiicarbonarius (strain CBS 121057 / IBT 28362)</name>
    <dbReference type="NCBI Taxonomy" id="1448318"/>
    <lineage>
        <taxon>Eukaryota</taxon>
        <taxon>Fungi</taxon>
        <taxon>Dikarya</taxon>
        <taxon>Ascomycota</taxon>
        <taxon>Pezizomycotina</taxon>
        <taxon>Eurotiomycetes</taxon>
        <taxon>Eurotiomycetidae</taxon>
        <taxon>Eurotiales</taxon>
        <taxon>Aspergillaceae</taxon>
        <taxon>Aspergillus</taxon>
        <taxon>Aspergillus subgen. Circumdati</taxon>
    </lineage>
</organism>
<evidence type="ECO:0000313" key="1">
    <source>
        <dbReference type="EMBL" id="PYI08160.1"/>
    </source>
</evidence>
<name>A0A319EF43_ASPSB</name>
<dbReference type="AlphaFoldDB" id="A0A319EF43"/>
<dbReference type="OrthoDB" id="2520703at2759"/>